<dbReference type="Proteomes" id="UP000323082">
    <property type="component" value="Unassembled WGS sequence"/>
</dbReference>
<name>A0A5B2U9D9_9FLAO</name>
<dbReference type="RefSeq" id="WP_149832008.1">
    <property type="nucleotide sequence ID" value="NZ_VUNZ01000001.1"/>
</dbReference>
<comment type="caution">
    <text evidence="1">The sequence shown here is derived from an EMBL/GenBank/DDBJ whole genome shotgun (WGS) entry which is preliminary data.</text>
</comment>
<protein>
    <recommendedName>
        <fullName evidence="3">Head decoration protein</fullName>
    </recommendedName>
</protein>
<dbReference type="OrthoDB" id="1257496at2"/>
<proteinExistence type="predicted"/>
<dbReference type="EMBL" id="VUNZ01000001">
    <property type="protein sequence ID" value="KAA2223043.1"/>
    <property type="molecule type" value="Genomic_DNA"/>
</dbReference>
<evidence type="ECO:0008006" key="3">
    <source>
        <dbReference type="Google" id="ProtNLM"/>
    </source>
</evidence>
<organism evidence="1 2">
    <name type="scientific">Chryseobacterium sediminis</name>
    <dbReference type="NCBI Taxonomy" id="1679494"/>
    <lineage>
        <taxon>Bacteria</taxon>
        <taxon>Pseudomonadati</taxon>
        <taxon>Bacteroidota</taxon>
        <taxon>Flavobacteriia</taxon>
        <taxon>Flavobacteriales</taxon>
        <taxon>Weeksellaceae</taxon>
        <taxon>Chryseobacterium group</taxon>
        <taxon>Chryseobacterium</taxon>
    </lineage>
</organism>
<reference evidence="1 2" key="1">
    <citation type="journal article" date="2015" name="Int. J. Syst. Evol. Microbiol.">
        <title>Chryseobacterium sediminis sp. nov., isolated from a river sediment.</title>
        <authorList>
            <person name="Kampfer P."/>
            <person name="Busse H.J."/>
            <person name="McInroy J.A."/>
            <person name="Glaeser S.P."/>
        </authorList>
    </citation>
    <scope>NUCLEOTIDE SEQUENCE [LARGE SCALE GENOMIC DNA]</scope>
    <source>
        <strain evidence="1 2">IMT-174</strain>
    </source>
</reference>
<accession>A0A5B2U9D9</accession>
<evidence type="ECO:0000313" key="1">
    <source>
        <dbReference type="EMBL" id="KAA2223043.1"/>
    </source>
</evidence>
<dbReference type="AlphaFoldDB" id="A0A5B2U9D9"/>
<gene>
    <name evidence="1" type="ORF">FW780_02225</name>
</gene>
<evidence type="ECO:0000313" key="2">
    <source>
        <dbReference type="Proteomes" id="UP000323082"/>
    </source>
</evidence>
<sequence>MSKLGFKRTEVAGDKTIYAHVLETALGGFVLDTTGLTKGEKIVAGTAFTFDEATRLAKPDQTAPKGLLYEDVVIDDNTSVDIVLRGTVYARRIPAITDELKAKMPQIIFSQSK</sequence>